<name>A0AAN6WIG8_9PEZI</name>
<dbReference type="Proteomes" id="UP001302126">
    <property type="component" value="Unassembled WGS sequence"/>
</dbReference>
<proteinExistence type="inferred from homology"/>
<dbReference type="AlphaFoldDB" id="A0AAN6WIG8"/>
<dbReference type="PANTHER" id="PTHR43355">
    <property type="entry name" value="FLAVIN REDUCTASE (NADPH)"/>
    <property type="match status" value="1"/>
</dbReference>
<dbReference type="InterPro" id="IPR016040">
    <property type="entry name" value="NAD(P)-bd_dom"/>
</dbReference>
<reference evidence="3" key="2">
    <citation type="submission" date="2023-05" db="EMBL/GenBank/DDBJ databases">
        <authorList>
            <consortium name="Lawrence Berkeley National Laboratory"/>
            <person name="Steindorff A."/>
            <person name="Hensen N."/>
            <person name="Bonometti L."/>
            <person name="Westerberg I."/>
            <person name="Brannstrom I.O."/>
            <person name="Guillou S."/>
            <person name="Cros-Aarteil S."/>
            <person name="Calhoun S."/>
            <person name="Haridas S."/>
            <person name="Kuo A."/>
            <person name="Mondo S."/>
            <person name="Pangilinan J."/>
            <person name="Riley R."/>
            <person name="Labutti K."/>
            <person name="Andreopoulos B."/>
            <person name="Lipzen A."/>
            <person name="Chen C."/>
            <person name="Yanf M."/>
            <person name="Daum C."/>
            <person name="Ng V."/>
            <person name="Clum A."/>
            <person name="Ohm R."/>
            <person name="Martin F."/>
            <person name="Silar P."/>
            <person name="Natvig D."/>
            <person name="Lalanne C."/>
            <person name="Gautier V."/>
            <person name="Ament-Velasquez S.L."/>
            <person name="Kruys A."/>
            <person name="Hutchinson M.I."/>
            <person name="Powell A.J."/>
            <person name="Barry K."/>
            <person name="Miller A.N."/>
            <person name="Grigoriev I.V."/>
            <person name="Debuchy R."/>
            <person name="Gladieux P."/>
            <person name="Thoren M.H."/>
            <person name="Johannesson H."/>
        </authorList>
    </citation>
    <scope>NUCLEOTIDE SEQUENCE</scope>
    <source>
        <strain evidence="3">PSN309</strain>
    </source>
</reference>
<gene>
    <name evidence="3" type="ORF">QBC35DRAFT_420259</name>
</gene>
<evidence type="ECO:0000313" key="4">
    <source>
        <dbReference type="Proteomes" id="UP001302126"/>
    </source>
</evidence>
<dbReference type="GO" id="GO:0042602">
    <property type="term" value="F:riboflavin reductase (NADPH) activity"/>
    <property type="evidence" value="ECO:0007669"/>
    <property type="project" value="TreeGrafter"/>
</dbReference>
<evidence type="ECO:0000259" key="2">
    <source>
        <dbReference type="Pfam" id="PF13460"/>
    </source>
</evidence>
<evidence type="ECO:0000313" key="3">
    <source>
        <dbReference type="EMBL" id="KAK4182719.1"/>
    </source>
</evidence>
<evidence type="ECO:0000256" key="1">
    <source>
        <dbReference type="ARBA" id="ARBA00038376"/>
    </source>
</evidence>
<dbReference type="InterPro" id="IPR051606">
    <property type="entry name" value="Polyketide_Oxido-like"/>
</dbReference>
<dbReference type="PANTHER" id="PTHR43355:SF2">
    <property type="entry name" value="FLAVIN REDUCTASE (NADPH)"/>
    <property type="match status" value="1"/>
</dbReference>
<dbReference type="Pfam" id="PF13460">
    <property type="entry name" value="NAD_binding_10"/>
    <property type="match status" value="1"/>
</dbReference>
<dbReference type="EMBL" id="MU864619">
    <property type="protein sequence ID" value="KAK4182719.1"/>
    <property type="molecule type" value="Genomic_DNA"/>
</dbReference>
<keyword evidence="4" id="KW-1185">Reference proteome</keyword>
<accession>A0AAN6WIG8</accession>
<organism evidence="3 4">
    <name type="scientific">Podospora australis</name>
    <dbReference type="NCBI Taxonomy" id="1536484"/>
    <lineage>
        <taxon>Eukaryota</taxon>
        <taxon>Fungi</taxon>
        <taxon>Dikarya</taxon>
        <taxon>Ascomycota</taxon>
        <taxon>Pezizomycotina</taxon>
        <taxon>Sordariomycetes</taxon>
        <taxon>Sordariomycetidae</taxon>
        <taxon>Sordariales</taxon>
        <taxon>Podosporaceae</taxon>
        <taxon>Podospora</taxon>
    </lineage>
</organism>
<reference evidence="3" key="1">
    <citation type="journal article" date="2023" name="Mol. Phylogenet. Evol.">
        <title>Genome-scale phylogeny and comparative genomics of the fungal order Sordariales.</title>
        <authorList>
            <person name="Hensen N."/>
            <person name="Bonometti L."/>
            <person name="Westerberg I."/>
            <person name="Brannstrom I.O."/>
            <person name="Guillou S."/>
            <person name="Cros-Aarteil S."/>
            <person name="Calhoun S."/>
            <person name="Haridas S."/>
            <person name="Kuo A."/>
            <person name="Mondo S."/>
            <person name="Pangilinan J."/>
            <person name="Riley R."/>
            <person name="LaButti K."/>
            <person name="Andreopoulos B."/>
            <person name="Lipzen A."/>
            <person name="Chen C."/>
            <person name="Yan M."/>
            <person name="Daum C."/>
            <person name="Ng V."/>
            <person name="Clum A."/>
            <person name="Steindorff A."/>
            <person name="Ohm R.A."/>
            <person name="Martin F."/>
            <person name="Silar P."/>
            <person name="Natvig D.O."/>
            <person name="Lalanne C."/>
            <person name="Gautier V."/>
            <person name="Ament-Velasquez S.L."/>
            <person name="Kruys A."/>
            <person name="Hutchinson M.I."/>
            <person name="Powell A.J."/>
            <person name="Barry K."/>
            <person name="Miller A.N."/>
            <person name="Grigoriev I.V."/>
            <person name="Debuchy R."/>
            <person name="Gladieux P."/>
            <person name="Hiltunen Thoren M."/>
            <person name="Johannesson H."/>
        </authorList>
    </citation>
    <scope>NUCLEOTIDE SEQUENCE</scope>
    <source>
        <strain evidence="3">PSN309</strain>
    </source>
</reference>
<dbReference type="InterPro" id="IPR036291">
    <property type="entry name" value="NAD(P)-bd_dom_sf"/>
</dbReference>
<feature type="domain" description="NAD(P)-binding" evidence="2">
    <location>
        <begin position="11"/>
        <end position="231"/>
    </location>
</feature>
<dbReference type="GO" id="GO:0004074">
    <property type="term" value="F:biliverdin reductase [NAD(P)H] activity"/>
    <property type="evidence" value="ECO:0007669"/>
    <property type="project" value="TreeGrafter"/>
</dbReference>
<dbReference type="SUPFAM" id="SSF51735">
    <property type="entry name" value="NAD(P)-binding Rossmann-fold domains"/>
    <property type="match status" value="1"/>
</dbReference>
<comment type="similarity">
    <text evidence="1">Belongs to the avfA family.</text>
</comment>
<comment type="caution">
    <text evidence="3">The sequence shown here is derived from an EMBL/GenBank/DDBJ whole genome shotgun (WGS) entry which is preliminary data.</text>
</comment>
<protein>
    <recommendedName>
        <fullName evidence="2">NAD(P)-binding domain-containing protein</fullName>
    </recommendedName>
</protein>
<sequence length="251" mass="27140">MSTQKTALFLGATGGVGFSALRRSLQAGHRAVALCRTPSKLSSRLPAESQNGTLTLVEGNAHHLHAVLQSIISVPGGVDTIVFSIGVYFSLSKFGMEDPTVCEVGIKTVLSALAQARAEGKVAPDYHPRIIALSSTGISDAPGRDIPLAMVPLYHWMLKVPHKDKKAMETALIESGEPKWTIVRPSFYVGDAENPKGVRAGKEDPVAKRVERKVVGYAISREDVGKWIFENLVGDEKRAGEWERRVASITN</sequence>
<dbReference type="Gene3D" id="3.40.50.720">
    <property type="entry name" value="NAD(P)-binding Rossmann-like Domain"/>
    <property type="match status" value="1"/>
</dbReference>